<feature type="compositionally biased region" description="Basic and acidic residues" evidence="2">
    <location>
        <begin position="721"/>
        <end position="734"/>
    </location>
</feature>
<feature type="coiled-coil region" evidence="1">
    <location>
        <begin position="592"/>
        <end position="626"/>
    </location>
</feature>
<proteinExistence type="predicted"/>
<keyword evidence="1" id="KW-0175">Coiled coil</keyword>
<reference evidence="3 4" key="1">
    <citation type="submission" date="2019-03" db="EMBL/GenBank/DDBJ databases">
        <title>Single cell metagenomics reveals metabolic interactions within the superorganism composed of flagellate Streblomastix strix and complex community of Bacteroidetes bacteria on its surface.</title>
        <authorList>
            <person name="Treitli S.C."/>
            <person name="Kolisko M."/>
            <person name="Husnik F."/>
            <person name="Keeling P."/>
            <person name="Hampl V."/>
        </authorList>
    </citation>
    <scope>NUCLEOTIDE SEQUENCE [LARGE SCALE GENOMIC DNA]</scope>
    <source>
        <strain evidence="3">ST1C</strain>
    </source>
</reference>
<feature type="region of interest" description="Disordered" evidence="2">
    <location>
        <begin position="524"/>
        <end position="560"/>
    </location>
</feature>
<feature type="compositionally biased region" description="Acidic residues" evidence="2">
    <location>
        <begin position="695"/>
        <end position="720"/>
    </location>
</feature>
<feature type="region of interest" description="Disordered" evidence="2">
    <location>
        <begin position="397"/>
        <end position="463"/>
    </location>
</feature>
<dbReference type="Proteomes" id="UP000324800">
    <property type="component" value="Unassembled WGS sequence"/>
</dbReference>
<evidence type="ECO:0000313" key="3">
    <source>
        <dbReference type="EMBL" id="KAA6382628.1"/>
    </source>
</evidence>
<name>A0A5J4VJ45_9EUKA</name>
<feature type="compositionally biased region" description="Polar residues" evidence="2">
    <location>
        <begin position="538"/>
        <end position="555"/>
    </location>
</feature>
<feature type="compositionally biased region" description="Polar residues" evidence="2">
    <location>
        <begin position="400"/>
        <end position="424"/>
    </location>
</feature>
<evidence type="ECO:0000313" key="4">
    <source>
        <dbReference type="Proteomes" id="UP000324800"/>
    </source>
</evidence>
<feature type="region of interest" description="Disordered" evidence="2">
    <location>
        <begin position="672"/>
        <end position="783"/>
    </location>
</feature>
<comment type="caution">
    <text evidence="3">The sequence shown here is derived from an EMBL/GenBank/DDBJ whole genome shotgun (WGS) entry which is preliminary data.</text>
</comment>
<gene>
    <name evidence="3" type="ORF">EZS28_021847</name>
</gene>
<dbReference type="InterPro" id="IPR001611">
    <property type="entry name" value="Leu-rich_rpt"/>
</dbReference>
<dbReference type="SUPFAM" id="SSF52047">
    <property type="entry name" value="RNI-like"/>
    <property type="match status" value="1"/>
</dbReference>
<dbReference type="EMBL" id="SNRW01006676">
    <property type="protein sequence ID" value="KAA6382628.1"/>
    <property type="molecule type" value="Genomic_DNA"/>
</dbReference>
<organism evidence="3 4">
    <name type="scientific">Streblomastix strix</name>
    <dbReference type="NCBI Taxonomy" id="222440"/>
    <lineage>
        <taxon>Eukaryota</taxon>
        <taxon>Metamonada</taxon>
        <taxon>Preaxostyla</taxon>
        <taxon>Oxymonadida</taxon>
        <taxon>Streblomastigidae</taxon>
        <taxon>Streblomastix</taxon>
    </lineage>
</organism>
<dbReference type="AlphaFoldDB" id="A0A5J4VJ45"/>
<dbReference type="InterPro" id="IPR032675">
    <property type="entry name" value="LRR_dom_sf"/>
</dbReference>
<evidence type="ECO:0000256" key="2">
    <source>
        <dbReference type="SAM" id="MobiDB-lite"/>
    </source>
</evidence>
<dbReference type="Gene3D" id="3.80.10.10">
    <property type="entry name" value="Ribonuclease Inhibitor"/>
    <property type="match status" value="1"/>
</dbReference>
<evidence type="ECO:0000256" key="1">
    <source>
        <dbReference type="SAM" id="Coils"/>
    </source>
</evidence>
<feature type="compositionally biased region" description="Basic and acidic residues" evidence="2">
    <location>
        <begin position="524"/>
        <end position="537"/>
    </location>
</feature>
<protein>
    <submittedName>
        <fullName evidence="3">Uncharacterized protein</fullName>
    </submittedName>
</protein>
<accession>A0A5J4VJ45</accession>
<dbReference type="Pfam" id="PF13516">
    <property type="entry name" value="LRR_6"/>
    <property type="match status" value="1"/>
</dbReference>
<feature type="compositionally biased region" description="Polar residues" evidence="2">
    <location>
        <begin position="681"/>
        <end position="690"/>
    </location>
</feature>
<feature type="compositionally biased region" description="Basic and acidic residues" evidence="2">
    <location>
        <begin position="749"/>
        <end position="760"/>
    </location>
</feature>
<dbReference type="OrthoDB" id="10687763at2759"/>
<sequence length="783" mass="87961">MIEEVPIEPPRLLGSFVDDIRRSCEHLQIKVHRDIEYCIKNYSVSDEEAARLAQVEADAQALLEAQAKKAAKAPPTKAAVKNVVQQVTQVEQKSPPITILRFRGTKIDDKLALALKWSLPNSKHIEMLMFNQTEFSPQGWLDLVSTIPTLTLTTISLSGMEWLTSKQWDDFFTLIGQQNLKHLTIRFCKLGLKKLPNVQQSSSATEHAEEASTPNYIEQLEHSRFPLIKILATITKQIQFPPQPPIIPQQGKGKEVAIIDPSIGIQLPIIQSLTSLNLTGNILLSTPCRYSIQEEGDIRSKEQIEQDGENINDLEEQKLTFFDQLLQLLPQLSILTHLSLSSNNLGDQCISRLASSVGFRLLTLQEVEQLKAEEDLQHKVDEEKAVIIAQQGGKKGQIPVTKQTVPTSQTKQSTQPSKATSTKGQAVKAQEIRPGTSISQTEIDNQQDADKITPSIPDEGSAAGERLQIRKKHIENKEQLFDGRQIIRNVNISELHAFVPWSVVKERRKNVEKELIIIEKDKEQREKKEQEEKKNKGDSSQQQQQVSTERNTNIEQGKLGNQLKATTAQLDKIQISSGVTKPSTGKLTAQQQAALLAAQQAAQAALEAAEAERKALEERMTPASSRCMLLIGNRSIQSLSVARNPFGLYGGESLQKAIEVNDTLHSVNLGEDEDHQPIHAQYSSPYTNYGNKEGEQEEEEEEEEGQDLELAGEVDEDDLKQEDRLERERIREAPLFENPDYDPLAPIDPPDRSKPSDFDKARKRVKKSLEHKYPRLYEQSSYL</sequence>
<feature type="compositionally biased region" description="Polar residues" evidence="2">
    <location>
        <begin position="436"/>
        <end position="446"/>
    </location>
</feature>